<dbReference type="InterPro" id="IPR046896">
    <property type="entry name" value="Cup1-like_N"/>
</dbReference>
<feature type="signal peptide" evidence="2">
    <location>
        <begin position="1"/>
        <end position="30"/>
    </location>
</feature>
<comment type="caution">
    <text evidence="4">The sequence shown here is derived from an EMBL/GenBank/DDBJ whole genome shotgun (WGS) entry which is preliminary data.</text>
</comment>
<dbReference type="CDD" id="cd20273">
    <property type="entry name" value="Complex1_LYR_unchar"/>
    <property type="match status" value="1"/>
</dbReference>
<dbReference type="Proteomes" id="UP001296104">
    <property type="component" value="Unassembled WGS sequence"/>
</dbReference>
<evidence type="ECO:0000256" key="1">
    <source>
        <dbReference type="SAM" id="MobiDB-lite"/>
    </source>
</evidence>
<organism evidence="4 5">
    <name type="scientific">Lecanosticta acicola</name>
    <dbReference type="NCBI Taxonomy" id="111012"/>
    <lineage>
        <taxon>Eukaryota</taxon>
        <taxon>Fungi</taxon>
        <taxon>Dikarya</taxon>
        <taxon>Ascomycota</taxon>
        <taxon>Pezizomycotina</taxon>
        <taxon>Dothideomycetes</taxon>
        <taxon>Dothideomycetidae</taxon>
        <taxon>Mycosphaerellales</taxon>
        <taxon>Mycosphaerellaceae</taxon>
        <taxon>Lecanosticta</taxon>
    </lineage>
</organism>
<accession>A0AAI8YWL1</accession>
<dbReference type="Pfam" id="PF05347">
    <property type="entry name" value="Complex1_LYR"/>
    <property type="match status" value="1"/>
</dbReference>
<reference evidence="4" key="1">
    <citation type="submission" date="2023-11" db="EMBL/GenBank/DDBJ databases">
        <authorList>
            <person name="Alioto T."/>
            <person name="Alioto T."/>
            <person name="Gomez Garrido J."/>
        </authorList>
    </citation>
    <scope>NUCLEOTIDE SEQUENCE</scope>
</reference>
<feature type="region of interest" description="Disordered" evidence="1">
    <location>
        <begin position="100"/>
        <end position="127"/>
    </location>
</feature>
<feature type="domain" description="Complex 1 LYR protein" evidence="3">
    <location>
        <begin position="17"/>
        <end position="73"/>
    </location>
</feature>
<name>A0AAI8YWL1_9PEZI</name>
<evidence type="ECO:0000256" key="2">
    <source>
        <dbReference type="SAM" id="SignalP"/>
    </source>
</evidence>
<feature type="region of interest" description="Disordered" evidence="1">
    <location>
        <begin position="310"/>
        <end position="345"/>
    </location>
</feature>
<dbReference type="InterPro" id="IPR008011">
    <property type="entry name" value="Complex1_LYR_dom"/>
</dbReference>
<evidence type="ECO:0000313" key="4">
    <source>
        <dbReference type="EMBL" id="CAK3953622.1"/>
    </source>
</evidence>
<evidence type="ECO:0000259" key="3">
    <source>
        <dbReference type="Pfam" id="PF05347"/>
    </source>
</evidence>
<dbReference type="EMBL" id="CAVMBE010000016">
    <property type="protein sequence ID" value="CAK3953622.1"/>
    <property type="molecule type" value="Genomic_DNA"/>
</dbReference>
<keyword evidence="5" id="KW-1185">Reference proteome</keyword>
<feature type="compositionally biased region" description="Basic and acidic residues" evidence="1">
    <location>
        <begin position="107"/>
        <end position="127"/>
    </location>
</feature>
<dbReference type="AlphaFoldDB" id="A0AAI8YWL1"/>
<gene>
    <name evidence="4" type="ORF">LECACI_7A003309</name>
</gene>
<sequence length="345" mass="40036">MPSPLAPHKSGVHRVAAIALFRALLQQCRAVKLPDQTKDDLQNVIRNRFKSQRHVTSHRQLKINFAAGYEAIDHLDAAVAGNEESQGYLISLLATAPESAKRTPRNKAWEKKERDDKRKERMRAAREERERNKLDLFSRPLPLEKLSGQRRKVPVLFGANHIPVLRLKKPQPQNLSAFLLSRINQRQRRHDRRLELIEALKIAKQENYWDMHVYNICGVESRRSSIETDDGPAKSAGEPRWTDTIVEGLIEVNDALDREKDKNRVMAEKMQRVVDRETKLARKENGNERDVQRVVDRETELARDVQRRWQLDRERQRQHPSNPDASDARSLASEVTDLVKSWSSR</sequence>
<protein>
    <recommendedName>
        <fullName evidence="3">Complex 1 LYR protein domain-containing protein</fullName>
    </recommendedName>
</protein>
<keyword evidence="2" id="KW-0732">Signal</keyword>
<evidence type="ECO:0000313" key="5">
    <source>
        <dbReference type="Proteomes" id="UP001296104"/>
    </source>
</evidence>
<feature type="chain" id="PRO_5042601185" description="Complex 1 LYR protein domain-containing protein" evidence="2">
    <location>
        <begin position="31"/>
        <end position="345"/>
    </location>
</feature>
<proteinExistence type="predicted"/>